<evidence type="ECO:0000313" key="2">
    <source>
        <dbReference type="EMBL" id="KAF4027845.1"/>
    </source>
</evidence>
<comment type="caution">
    <text evidence="2">The sequence shown here is derived from an EMBL/GenBank/DDBJ whole genome shotgun (WGS) entry which is preliminary data.</text>
</comment>
<dbReference type="Gene3D" id="1.10.150.130">
    <property type="match status" value="1"/>
</dbReference>
<evidence type="ECO:0000313" key="3">
    <source>
        <dbReference type="Proteomes" id="UP000602510"/>
    </source>
</evidence>
<dbReference type="InterPro" id="IPR010998">
    <property type="entry name" value="Integrase_recombinase_N"/>
</dbReference>
<accession>A0A833WC61</accession>
<sequence length="165" mass="19077">MAEAARMSVELQESINRTYAKAFQIRPKNTQRAYNSRQREFLDWCAAKGPAFSNLTRTTVTDEKLHLFLEECVIGRSKRHKNENGCLSTERQSTIGRFTVSSYFVAMVDLWKKQVQPNINSNPSPRNEAVKALLKVTEYEEDERKRKVFEDRGVDTMLDGYTTTD</sequence>
<gene>
    <name evidence="2" type="ORF">GN244_ATG20517</name>
</gene>
<dbReference type="SUPFAM" id="SSF47823">
    <property type="entry name" value="lambda integrase-like, N-terminal domain"/>
    <property type="match status" value="1"/>
</dbReference>
<evidence type="ECO:0000256" key="1">
    <source>
        <dbReference type="ARBA" id="ARBA00023125"/>
    </source>
</evidence>
<name>A0A833WC61_PHYIN</name>
<organism evidence="2 3">
    <name type="scientific">Phytophthora infestans</name>
    <name type="common">Potato late blight agent</name>
    <name type="synonym">Botrytis infestans</name>
    <dbReference type="NCBI Taxonomy" id="4787"/>
    <lineage>
        <taxon>Eukaryota</taxon>
        <taxon>Sar</taxon>
        <taxon>Stramenopiles</taxon>
        <taxon>Oomycota</taxon>
        <taxon>Peronosporomycetes</taxon>
        <taxon>Peronosporales</taxon>
        <taxon>Peronosporaceae</taxon>
        <taxon>Phytophthora</taxon>
    </lineage>
</organism>
<keyword evidence="3" id="KW-1185">Reference proteome</keyword>
<keyword evidence="1 2" id="KW-0238">DNA-binding</keyword>
<dbReference type="EMBL" id="WSZM01001265">
    <property type="protein sequence ID" value="KAF4027845.1"/>
    <property type="molecule type" value="Genomic_DNA"/>
</dbReference>
<dbReference type="GO" id="GO:0003677">
    <property type="term" value="F:DNA binding"/>
    <property type="evidence" value="ECO:0007669"/>
    <property type="project" value="UniProtKB-KW"/>
</dbReference>
<proteinExistence type="predicted"/>
<dbReference type="Proteomes" id="UP000602510">
    <property type="component" value="Unassembled WGS sequence"/>
</dbReference>
<protein>
    <submittedName>
        <fullName evidence="2">Putative centromere DNA-binding CBF3-like domain-containing protein</fullName>
    </submittedName>
</protein>
<reference evidence="2" key="1">
    <citation type="submission" date="2020-04" db="EMBL/GenBank/DDBJ databases">
        <title>Hybrid Assembly of Korean Phytophthora infestans isolates.</title>
        <authorList>
            <person name="Prokchorchik M."/>
            <person name="Lee Y."/>
            <person name="Seo J."/>
            <person name="Cho J.-H."/>
            <person name="Park Y.-E."/>
            <person name="Jang D.-C."/>
            <person name="Im J.-S."/>
            <person name="Choi J.-G."/>
            <person name="Park H.-J."/>
            <person name="Lee G.-B."/>
            <person name="Lee Y.-G."/>
            <person name="Hong S.-Y."/>
            <person name="Cho K."/>
            <person name="Sohn K.H."/>
        </authorList>
    </citation>
    <scope>NUCLEOTIDE SEQUENCE</scope>
    <source>
        <strain evidence="2">KR_1_A1</strain>
    </source>
</reference>
<dbReference type="AlphaFoldDB" id="A0A833WC61"/>